<evidence type="ECO:0000313" key="14">
    <source>
        <dbReference type="EMBL" id="TPX34166.1"/>
    </source>
</evidence>
<dbReference type="Gene3D" id="6.10.250.3150">
    <property type="match status" value="1"/>
</dbReference>
<dbReference type="GO" id="GO:0005634">
    <property type="term" value="C:nucleus"/>
    <property type="evidence" value="ECO:0007669"/>
    <property type="project" value="UniProtKB-SubCell"/>
</dbReference>
<keyword evidence="6" id="KW-0498">Mitosis</keyword>
<dbReference type="PANTHER" id="PTHR18937">
    <property type="entry name" value="STRUCTURAL MAINTENANCE OF CHROMOSOMES SMC FAMILY MEMBER"/>
    <property type="match status" value="1"/>
</dbReference>
<evidence type="ECO:0000256" key="11">
    <source>
        <dbReference type="SAM" id="Coils"/>
    </source>
</evidence>
<dbReference type="InterPro" id="IPR024704">
    <property type="entry name" value="SMC"/>
</dbReference>
<feature type="compositionally biased region" description="Acidic residues" evidence="12">
    <location>
        <begin position="106"/>
        <end position="135"/>
    </location>
</feature>
<evidence type="ECO:0000256" key="10">
    <source>
        <dbReference type="PIRNR" id="PIRNR005719"/>
    </source>
</evidence>
<dbReference type="GO" id="GO:0016887">
    <property type="term" value="F:ATP hydrolysis activity"/>
    <property type="evidence" value="ECO:0007669"/>
    <property type="project" value="InterPro"/>
</dbReference>
<dbReference type="GO" id="GO:0007062">
    <property type="term" value="P:sister chromatid cohesion"/>
    <property type="evidence" value="ECO:0007669"/>
    <property type="project" value="InterPro"/>
</dbReference>
<evidence type="ECO:0000259" key="13">
    <source>
        <dbReference type="SMART" id="SM00968"/>
    </source>
</evidence>
<keyword evidence="15" id="KW-1185">Reference proteome</keyword>
<dbReference type="Gene3D" id="1.10.287.1490">
    <property type="match status" value="1"/>
</dbReference>
<dbReference type="GO" id="GO:0051301">
    <property type="term" value="P:cell division"/>
    <property type="evidence" value="ECO:0007669"/>
    <property type="project" value="UniProtKB-KW"/>
</dbReference>
<dbReference type="GeneID" id="42004322"/>
<keyword evidence="9" id="KW-0131">Cell cycle</keyword>
<protein>
    <recommendedName>
        <fullName evidence="10">Structural maintenance of chromosomes protein</fullName>
    </recommendedName>
</protein>
<dbReference type="GO" id="GO:0008278">
    <property type="term" value="C:cohesin complex"/>
    <property type="evidence" value="ECO:0007669"/>
    <property type="project" value="InterPro"/>
</dbReference>
<dbReference type="OrthoDB" id="5575062at2759"/>
<feature type="coiled-coil region" evidence="11">
    <location>
        <begin position="724"/>
        <end position="827"/>
    </location>
</feature>
<dbReference type="Gene3D" id="1.20.1060.20">
    <property type="match status" value="1"/>
</dbReference>
<evidence type="ECO:0000256" key="3">
    <source>
        <dbReference type="ARBA" id="ARBA00005597"/>
    </source>
</evidence>
<dbReference type="SMART" id="SM00968">
    <property type="entry name" value="SMC_hinge"/>
    <property type="match status" value="1"/>
</dbReference>
<feature type="coiled-coil region" evidence="11">
    <location>
        <begin position="375"/>
        <end position="551"/>
    </location>
</feature>
<dbReference type="Pfam" id="PF06470">
    <property type="entry name" value="SMC_hinge"/>
    <property type="match status" value="1"/>
</dbReference>
<evidence type="ECO:0000256" key="8">
    <source>
        <dbReference type="ARBA" id="ARBA00023242"/>
    </source>
</evidence>
<dbReference type="SUPFAM" id="SSF52540">
    <property type="entry name" value="P-loop containing nucleoside triphosphate hydrolases"/>
    <property type="match status" value="1"/>
</dbReference>
<dbReference type="Proteomes" id="UP000319731">
    <property type="component" value="Unassembled WGS sequence"/>
</dbReference>
<dbReference type="GO" id="GO:0003677">
    <property type="term" value="F:DNA binding"/>
    <property type="evidence" value="ECO:0007669"/>
    <property type="project" value="TreeGrafter"/>
</dbReference>
<keyword evidence="4" id="KW-0158">Chromosome</keyword>
<evidence type="ECO:0000313" key="15">
    <source>
        <dbReference type="Proteomes" id="UP000319731"/>
    </source>
</evidence>
<keyword evidence="5" id="KW-0132">Cell division</keyword>
<keyword evidence="7 11" id="KW-0175">Coiled coil</keyword>
<evidence type="ECO:0000256" key="9">
    <source>
        <dbReference type="ARBA" id="ARBA00023306"/>
    </source>
</evidence>
<dbReference type="AlphaFoldDB" id="A0A507C844"/>
<dbReference type="InterPro" id="IPR027417">
    <property type="entry name" value="P-loop_NTPase"/>
</dbReference>
<comment type="similarity">
    <text evidence="3">Belongs to the SMC family. SMC1 subfamily.</text>
</comment>
<feature type="coiled-coil region" evidence="11">
    <location>
        <begin position="901"/>
        <end position="935"/>
    </location>
</feature>
<keyword evidence="8 10" id="KW-0539">Nucleus</keyword>
<dbReference type="SUPFAM" id="SSF75553">
    <property type="entry name" value="Smc hinge domain"/>
    <property type="match status" value="1"/>
</dbReference>
<evidence type="ECO:0000256" key="6">
    <source>
        <dbReference type="ARBA" id="ARBA00022776"/>
    </source>
</evidence>
<evidence type="ECO:0000256" key="4">
    <source>
        <dbReference type="ARBA" id="ARBA00022454"/>
    </source>
</evidence>
<dbReference type="InterPro" id="IPR003395">
    <property type="entry name" value="RecF/RecN/SMC_N"/>
</dbReference>
<feature type="region of interest" description="Disordered" evidence="12">
    <location>
        <begin position="88"/>
        <end position="145"/>
    </location>
</feature>
<dbReference type="InterPro" id="IPR036277">
    <property type="entry name" value="SMC_hinge_sf"/>
</dbReference>
<accession>A0A507C844</accession>
<dbReference type="PIRSF" id="PIRSF005719">
    <property type="entry name" value="SMC"/>
    <property type="match status" value="1"/>
</dbReference>
<evidence type="ECO:0000256" key="5">
    <source>
        <dbReference type="ARBA" id="ARBA00022618"/>
    </source>
</evidence>
<comment type="subcellular location">
    <subcellularLocation>
        <location evidence="2">Chromosome</location>
    </subcellularLocation>
    <subcellularLocation>
        <location evidence="1 10">Nucleus</location>
    </subcellularLocation>
</comment>
<name>A0A507C844_9FUNG</name>
<dbReference type="GO" id="GO:0005524">
    <property type="term" value="F:ATP binding"/>
    <property type="evidence" value="ECO:0007669"/>
    <property type="project" value="InterPro"/>
</dbReference>
<proteinExistence type="inferred from homology"/>
<feature type="coiled-coil region" evidence="11">
    <location>
        <begin position="305"/>
        <end position="339"/>
    </location>
</feature>
<feature type="domain" description="SMC hinge" evidence="13">
    <location>
        <begin position="566"/>
        <end position="682"/>
    </location>
</feature>
<dbReference type="EMBL" id="QEAO01000015">
    <property type="protein sequence ID" value="TPX34166.1"/>
    <property type="molecule type" value="Genomic_DNA"/>
</dbReference>
<evidence type="ECO:0000256" key="12">
    <source>
        <dbReference type="SAM" id="MobiDB-lite"/>
    </source>
</evidence>
<dbReference type="RefSeq" id="XP_031024963.1">
    <property type="nucleotide sequence ID" value="XM_031169025.1"/>
</dbReference>
<organism evidence="14 15">
    <name type="scientific">Synchytrium microbalum</name>
    <dbReference type="NCBI Taxonomy" id="1806994"/>
    <lineage>
        <taxon>Eukaryota</taxon>
        <taxon>Fungi</taxon>
        <taxon>Fungi incertae sedis</taxon>
        <taxon>Chytridiomycota</taxon>
        <taxon>Chytridiomycota incertae sedis</taxon>
        <taxon>Chytridiomycetes</taxon>
        <taxon>Synchytriales</taxon>
        <taxon>Synchytriaceae</taxon>
        <taxon>Synchytrium</taxon>
    </lineage>
</organism>
<dbReference type="CDD" id="cd03275">
    <property type="entry name" value="ABC_SMC1_euk"/>
    <property type="match status" value="1"/>
</dbReference>
<dbReference type="Pfam" id="PF02463">
    <property type="entry name" value="SMC_N"/>
    <property type="match status" value="2"/>
</dbReference>
<evidence type="ECO:0000256" key="1">
    <source>
        <dbReference type="ARBA" id="ARBA00004123"/>
    </source>
</evidence>
<comment type="caution">
    <text evidence="14">The sequence shown here is derived from an EMBL/GenBank/DDBJ whole genome shotgun (WGS) entry which is preliminary data.</text>
</comment>
<reference evidence="14 15" key="1">
    <citation type="journal article" date="2019" name="Sci. Rep.">
        <title>Comparative genomics of chytrid fungi reveal insights into the obligate biotrophic and pathogenic lifestyle of Synchytrium endobioticum.</title>
        <authorList>
            <person name="van de Vossenberg B.T.L.H."/>
            <person name="Warris S."/>
            <person name="Nguyen H.D.T."/>
            <person name="van Gent-Pelzer M.P.E."/>
            <person name="Joly D.L."/>
            <person name="van de Geest H.C."/>
            <person name="Bonants P.J.M."/>
            <person name="Smith D.S."/>
            <person name="Levesque C.A."/>
            <person name="van der Lee T.A.J."/>
        </authorList>
    </citation>
    <scope>NUCLEOTIDE SEQUENCE [LARGE SCALE GENOMIC DNA]</scope>
    <source>
        <strain evidence="14 15">JEL517</strain>
    </source>
</reference>
<dbReference type="Gene3D" id="3.40.50.300">
    <property type="entry name" value="P-loop containing nucleotide triphosphate hydrolases"/>
    <property type="match status" value="2"/>
</dbReference>
<sequence>MARETPLEDPEGGRLIRIELKDFKSYRGHQVIGPLHNFVAVIGPNGSGKSNLMDAISFVLGVKSTQLRSNQLKELIYRGARIATKKKVKQPIKIKGKGKKRPHKDDDEEDDEDDDVEEAQGDDDEDQEDDDADEDGQVKNPADPTKAWVAAIYRTSEGREIRFTRTVTATGTSEYKINDKTVTYSKYNDTLKDENILVKARNFLVFQGDIEAIASQSPKDLTKLIEQITEYDRLKALQEQATETSTLNFNKKRGINAEMKQVKEQKEEADRFAKLQRQRAKATVTYLAWKLYHLQASVEGLRGEVTEAKDGFADLTKELAGLEAELREEKVTQSNTNKEVIRVEKKIKDKTKEIDRRKPETMKLDEKISHSTRKITTAENSKAAAEIERDKQNQEIEKLEAKVQAVQKAFEKFENDMRKELKSRAGAVLTENDLSEYRQKKAELNGRIAPETQKLGHVQRGLTTEVETKNRLEEKCRIFETKHESLVKEREDLKQRREKALSRDTVQAELRTMEADARRLSQQELELNEKITEMSNRLSQARSDRHATEKEAKLKDCLKTLRQTFNGVHGRLVDICKPTQRKYDLAVTVVLGKNMDAVVVDDQKTALECIQYLKEQRAGKVTFLPMDSLLVKPINEKYREFHKGARLVIDVIQFDAQYERAVQFACNNAIVCDTMDVARHICYERNQEVKAVVLDGTIIHKNANITGGATQNSNAARRWEEKDLDAFKQAKEGHSAELREVSKELYKVRHVEPVQAQLATLQAKLTSLNDEINTIDRRLAAVDQQMQHGQVELAKLQPQFQKSKATVETLEAQRTDLETIIHEAEDEIFADFCRRIKVPNIRDYEAHETRLGQDFERKRLEHTRQKAQLDTEIKHRNQSVAEVVERIRRVEASIETDTTLLAKLQGEKDGLENIAHGLAEEIRTFKEELKASKERSDDTAVAVARLKKEVQRVTKDIEGRNKGVTQKEAQIEKLLSETFSILRRCKLEEIDLPLAMGSLDDVPLAEAPETLNDDRMQVDNENRHPWMEEIEVDYSGLKKEQRNNGTEEMDAKLQDDIRNIVDEIEKMAPNLRAADNLERVQDKLRATVADFDDARKHATAAARAFETIKKDRAERFQAAFAHIEKHIDKVYKELTKSKTFPMGGTAYLAVEDDEEPYTNGVKYNVMPPMKRFRDMDQLSGGEKTVAALALLLAIHSYKPAPFFVLDEVDAALDNANVARVANYIRAHANDDFQFIVISLKNTFYEKAQALVGIYRDSINNSSKVLTLKLDGNFEE</sequence>
<evidence type="ECO:0000256" key="2">
    <source>
        <dbReference type="ARBA" id="ARBA00004286"/>
    </source>
</evidence>
<dbReference type="Gene3D" id="3.30.70.1620">
    <property type="match status" value="1"/>
</dbReference>
<dbReference type="InterPro" id="IPR028468">
    <property type="entry name" value="Smc1_ABC"/>
</dbReference>
<evidence type="ECO:0000256" key="7">
    <source>
        <dbReference type="ARBA" id="ARBA00023054"/>
    </source>
</evidence>
<dbReference type="InterPro" id="IPR010935">
    <property type="entry name" value="SMC_hinge"/>
</dbReference>
<dbReference type="STRING" id="1806994.A0A507C844"/>
<gene>
    <name evidence="14" type="ORF">SmJEL517_g03097</name>
</gene>
<dbReference type="PANTHER" id="PTHR18937:SF12">
    <property type="entry name" value="STRUCTURAL MAINTENANCE OF CHROMOSOMES PROTEIN"/>
    <property type="match status" value="1"/>
</dbReference>
<feature type="compositionally biased region" description="Basic residues" evidence="12">
    <location>
        <begin position="88"/>
        <end position="102"/>
    </location>
</feature>